<dbReference type="SMART" id="SM00028">
    <property type="entry name" value="TPR"/>
    <property type="match status" value="5"/>
</dbReference>
<dbReference type="SUPFAM" id="SSF81901">
    <property type="entry name" value="HCP-like"/>
    <property type="match status" value="1"/>
</dbReference>
<dbReference type="GO" id="GO:0031514">
    <property type="term" value="C:motile cilium"/>
    <property type="evidence" value="ECO:0007669"/>
    <property type="project" value="TreeGrafter"/>
</dbReference>
<accession>A0A1V9ZZC2</accession>
<keyword evidence="1" id="KW-0677">Repeat</keyword>
<evidence type="ECO:0000313" key="3">
    <source>
        <dbReference type="EMBL" id="OQS03347.1"/>
    </source>
</evidence>
<dbReference type="OrthoDB" id="10262375at2759"/>
<comment type="caution">
    <text evidence="3">The sequence shown here is derived from an EMBL/GenBank/DDBJ whole genome shotgun (WGS) entry which is preliminary data.</text>
</comment>
<evidence type="ECO:0000256" key="1">
    <source>
        <dbReference type="ARBA" id="ARBA00022737"/>
    </source>
</evidence>
<organism evidence="3 4">
    <name type="scientific">Thraustotheca clavata</name>
    <dbReference type="NCBI Taxonomy" id="74557"/>
    <lineage>
        <taxon>Eukaryota</taxon>
        <taxon>Sar</taxon>
        <taxon>Stramenopiles</taxon>
        <taxon>Oomycota</taxon>
        <taxon>Saprolegniomycetes</taxon>
        <taxon>Saprolegniales</taxon>
        <taxon>Achlyaceae</taxon>
        <taxon>Thraustotheca</taxon>
    </lineage>
</organism>
<dbReference type="InterPro" id="IPR019734">
    <property type="entry name" value="TPR_rpt"/>
</dbReference>
<dbReference type="GO" id="GO:0003341">
    <property type="term" value="P:cilium movement"/>
    <property type="evidence" value="ECO:0007669"/>
    <property type="project" value="TreeGrafter"/>
</dbReference>
<dbReference type="STRING" id="74557.A0A1V9ZZC2"/>
<reference evidence="3 4" key="1">
    <citation type="journal article" date="2014" name="Genome Biol. Evol.">
        <title>The secreted proteins of Achlya hypogyna and Thraustotheca clavata identify the ancestral oomycete secretome and reveal gene acquisitions by horizontal gene transfer.</title>
        <authorList>
            <person name="Misner I."/>
            <person name="Blouin N."/>
            <person name="Leonard G."/>
            <person name="Richards T.A."/>
            <person name="Lane C.E."/>
        </authorList>
    </citation>
    <scope>NUCLEOTIDE SEQUENCE [LARGE SCALE GENOMIC DNA]</scope>
    <source>
        <strain evidence="3 4">ATCC 34112</strain>
    </source>
</reference>
<dbReference type="Gene3D" id="1.25.40.10">
    <property type="entry name" value="Tetratricopeptide repeat domain"/>
    <property type="match status" value="2"/>
</dbReference>
<dbReference type="EMBL" id="JNBS01000929">
    <property type="protein sequence ID" value="OQS03347.1"/>
    <property type="molecule type" value="Genomic_DNA"/>
</dbReference>
<dbReference type="Proteomes" id="UP000243217">
    <property type="component" value="Unassembled WGS sequence"/>
</dbReference>
<dbReference type="GO" id="GO:0070062">
    <property type="term" value="C:extracellular exosome"/>
    <property type="evidence" value="ECO:0007669"/>
    <property type="project" value="TreeGrafter"/>
</dbReference>
<keyword evidence="2" id="KW-0802">TPR repeat</keyword>
<dbReference type="GO" id="GO:0060271">
    <property type="term" value="P:cilium assembly"/>
    <property type="evidence" value="ECO:0007669"/>
    <property type="project" value="TreeGrafter"/>
</dbReference>
<keyword evidence="4" id="KW-1185">Reference proteome</keyword>
<dbReference type="InterPro" id="IPR052628">
    <property type="entry name" value="CFAP70"/>
</dbReference>
<name>A0A1V9ZZC2_9STRA</name>
<dbReference type="AlphaFoldDB" id="A0A1V9ZZC2"/>
<dbReference type="SUPFAM" id="SSF48452">
    <property type="entry name" value="TPR-like"/>
    <property type="match status" value="2"/>
</dbReference>
<dbReference type="PANTHER" id="PTHR44314:SF1">
    <property type="entry name" value="CILIA- AND FLAGELLA-ASSOCIATED PROTEIN 70"/>
    <property type="match status" value="1"/>
</dbReference>
<evidence type="ECO:0000256" key="2">
    <source>
        <dbReference type="ARBA" id="ARBA00022803"/>
    </source>
</evidence>
<proteinExistence type="predicted"/>
<evidence type="ECO:0000313" key="4">
    <source>
        <dbReference type="Proteomes" id="UP000243217"/>
    </source>
</evidence>
<dbReference type="PANTHER" id="PTHR44314">
    <property type="entry name" value="CILIA- AND FLAGELLA-ASSOCIATED PROTEIN 70"/>
    <property type="match status" value="1"/>
</dbReference>
<sequence length="1085" mass="121747">MTSVALTEPVPLTIEGSFSIAIANIHLNDGIDQASLDDPSSLIPVWCGIEIFTAKESNIGWWYAVNEENKRKVQTVLVQLSASTEENDTPVVSFDYLQSSKPFSLTDESLLQSLFKSFARISLYQGHTREKDSDALLGSHDIVFLPFIFGNTQNVIPMKIGIATLEAALAFDLVFFEYFKQFKAITITSLSVFNIPTEWRMVLKDGDDPQLLCDDADKNTTKVSVSLKLPIAQSTDIPETTITFDGRLAYDSSKEADTAWYIRFPMDMPMAFALSDAQIEAFIETIESDRSVALSLTRSLGADTWNATAKLPLDKFLIPGNFSSAIIEPLKRGLVPTRESLEESVTKAANNDEKKKAQLALNDYENMLTRYAGHAAVYLSANTLVELSLCFYPEALVPLPPVPLPPAKSIAEYIPPREPLQAYPKHDAIATLRKEVRKILCILLKEYDKLFELPEESDEYALSKEDRRHKLIFHLNSSGIYFEFKEKLKKALVLVIREKFPTIVNDFPTHKEPLGQVDVNTRQTKTLFYADLYSFLMEEVHVVLNHVFSTAEGERSTMDLLDATSQVSPESIKIKLKSLAQQAWESEVNTQLKKAKTCHLDRIALAEKHAALLGGHQADVWFDFALFYLRTLDLEKASNCLRDCLSCDTNHIQAIQAYGSLLCYYKDFGGADIVLKNGLALVKSTCAPQEVQARSHALLAIYYTTADRDPTGNLCLHELLQALFLVKQANSFFSPTTVCIEIAAYYESLRLDSLASIALELGAKLMKVKAVWSTEMWTTQKFVQASIQLRNQEYEGAWQSLQEAIEKDQEYADAWYLKGIVATRQIKPLDAIKSFRYALTHITHLRQEYHLPLHLHLGALYMHHQQWSEAKAIFLNSCEEASNASSWLGVGVVCIRQEDWEGAEMALAEANILDNTNAEVWGYLTLACLHSFPPRPEQADQALEQALRYELANSTLLREIGNGYVALEKLETAEGLLRRSLVHGDSSLTRKTLADVLSAQNCAETALIEYQRALARCESMDERAELLSKCVGLLETIGRFEEANEYREMALHQEEGAASEAVMLQNDKENEIETESDSIAANNKM</sequence>
<gene>
    <name evidence="3" type="ORF">THRCLA_04355</name>
</gene>
<dbReference type="InterPro" id="IPR011990">
    <property type="entry name" value="TPR-like_helical_dom_sf"/>
</dbReference>
<protein>
    <submittedName>
        <fullName evidence="3">Uncharacterized protein</fullName>
    </submittedName>
</protein>